<evidence type="ECO:0000313" key="3">
    <source>
        <dbReference type="EMBL" id="JAV20077.1"/>
    </source>
</evidence>
<feature type="coiled-coil region" evidence="1">
    <location>
        <begin position="661"/>
        <end position="695"/>
    </location>
</feature>
<feature type="compositionally biased region" description="Low complexity" evidence="2">
    <location>
        <begin position="703"/>
        <end position="722"/>
    </location>
</feature>
<dbReference type="GO" id="GO:0016301">
    <property type="term" value="F:kinase activity"/>
    <property type="evidence" value="ECO:0007669"/>
    <property type="project" value="UniProtKB-KW"/>
</dbReference>
<keyword evidence="3" id="KW-0808">Transferase</keyword>
<feature type="coiled-coil region" evidence="1">
    <location>
        <begin position="490"/>
        <end position="524"/>
    </location>
</feature>
<feature type="compositionally biased region" description="Low complexity" evidence="2">
    <location>
        <begin position="11"/>
        <end position="22"/>
    </location>
</feature>
<reference evidence="3" key="1">
    <citation type="submission" date="2017-01" db="EMBL/GenBank/DDBJ databases">
        <title>A deep insight into the sialotranscriptome of adult male and female Cluex tarsalis mosquitoes.</title>
        <authorList>
            <person name="Ribeiro J.M."/>
            <person name="Moreira F."/>
            <person name="Bernard K.A."/>
            <person name="Calvo E."/>
        </authorList>
    </citation>
    <scope>NUCLEOTIDE SEQUENCE</scope>
    <source>
        <strain evidence="3">Kern County</strain>
        <tissue evidence="3">Salivary glands</tissue>
    </source>
</reference>
<feature type="region of interest" description="Disordered" evidence="2">
    <location>
        <begin position="1"/>
        <end position="92"/>
    </location>
</feature>
<evidence type="ECO:0000256" key="2">
    <source>
        <dbReference type="SAM" id="MobiDB-lite"/>
    </source>
</evidence>
<sequence length="828" mass="90127">MEKSFDEITVSSLSDLQLGSSSEYQSHLNPGSGSAGGGADQQQQVQQRNPGFGPGGGNAAGNGNENNLNRQKRSSKHHHQHQQQQQQSVFNPSRHLDVWLANAIRGLENANSGGQDSGAGSDLLDSPTLLKGGFGEPLSLPPNLRYLDVPNSSASTDLFSPTQQQQLSQNLQQFQHQQQQQLQQSQPFSLNPSPYLHRYAGSFPSSEGIEFASLPPRISQQYQQGGRRVLPGQGVATSQHHHHQSASSFQDLLNVQRSMTDPYINDSSDNESKNGSCTTKSKLESAEALLADLNLLNSATSANAANNGGGGGPGGTTTNGNNGLNGTSTGNNSTTNSNGGNGNSNNLVLVLLKEISKLHETNKKICRNLHETKVEMEALKHAPHWGLSHRRDSISGLSTNSQPIVGQHVRYNNGNSFGGGLQSPAPTYHSQGNYTPGIVSDVVREIREVSRVREEALMDRMKTLIEERSWAVNETNFRLLKETEDMKKSIHSVRSEMHQFMDRMLKLENEVITLKGQLAHYQQREQQQVQAQNFAFRERDSYGQGLGLASSAANSAKFRRNSMHLNYGRINSTDEFYGNNFNDVSNELRFSNGSNSATAVAPTTRVGNASNSKFGENNFATSSVVNGGGFGGDREEDMNVMHDDGPSNEANHQVLLLEKDALKLRRELQDALASKQESESRISALESIVSTLKEQVPPAALTASAASTVMASSSSQQQQQQHPPHHHHPHSQLLLTTSNPAGLGGTTSSINYFRTIQSGSPLQQQQQPPPASPKPQKAAQVQSLASPSKQQERHQQQQQHQQQFQQRFLEHATLPSGVMNVSGPVTDL</sequence>
<dbReference type="PANTHER" id="PTHR14596:SF72">
    <property type="entry name" value="ZINC FINGER PROTEIN MSN2-RELATED"/>
    <property type="match status" value="1"/>
</dbReference>
<name>A0A1Q3EXN5_CULTA</name>
<feature type="compositionally biased region" description="Low complexity" evidence="2">
    <location>
        <begin position="40"/>
        <end position="51"/>
    </location>
</feature>
<dbReference type="GO" id="GO:0000981">
    <property type="term" value="F:DNA-binding transcription factor activity, RNA polymerase II-specific"/>
    <property type="evidence" value="ECO:0007669"/>
    <property type="project" value="TreeGrafter"/>
</dbReference>
<feature type="compositionally biased region" description="Low complexity" evidence="2">
    <location>
        <begin position="318"/>
        <end position="343"/>
    </location>
</feature>
<keyword evidence="3" id="KW-0418">Kinase</keyword>
<feature type="compositionally biased region" description="Low complexity" evidence="2">
    <location>
        <begin position="757"/>
        <end position="766"/>
    </location>
</feature>
<dbReference type="GO" id="GO:0042594">
    <property type="term" value="P:response to starvation"/>
    <property type="evidence" value="ECO:0007669"/>
    <property type="project" value="TreeGrafter"/>
</dbReference>
<feature type="compositionally biased region" description="Gly residues" evidence="2">
    <location>
        <begin position="307"/>
        <end position="317"/>
    </location>
</feature>
<feature type="compositionally biased region" description="Low complexity" evidence="2">
    <location>
        <begin position="796"/>
        <end position="806"/>
    </location>
</feature>
<proteinExistence type="predicted"/>
<feature type="region of interest" description="Disordered" evidence="2">
    <location>
        <begin position="304"/>
        <end position="343"/>
    </location>
</feature>
<dbReference type="GO" id="GO:0000987">
    <property type="term" value="F:cis-regulatory region sequence-specific DNA binding"/>
    <property type="evidence" value="ECO:0007669"/>
    <property type="project" value="TreeGrafter"/>
</dbReference>
<keyword evidence="1" id="KW-0175">Coiled coil</keyword>
<dbReference type="EMBL" id="GFDL01014968">
    <property type="protein sequence ID" value="JAV20077.1"/>
    <property type="molecule type" value="Transcribed_RNA"/>
</dbReference>
<accession>A0A1Q3EXN5</accession>
<feature type="region of interest" description="Disordered" evidence="2">
    <location>
        <begin position="223"/>
        <end position="248"/>
    </location>
</feature>
<evidence type="ECO:0000256" key="1">
    <source>
        <dbReference type="SAM" id="Coils"/>
    </source>
</evidence>
<feature type="compositionally biased region" description="Basic residues" evidence="2">
    <location>
        <begin position="70"/>
        <end position="81"/>
    </location>
</feature>
<dbReference type="GO" id="GO:0005634">
    <property type="term" value="C:nucleus"/>
    <property type="evidence" value="ECO:0007669"/>
    <property type="project" value="TreeGrafter"/>
</dbReference>
<dbReference type="PANTHER" id="PTHR14596">
    <property type="entry name" value="ZINC FINGER PROTEIN"/>
    <property type="match status" value="1"/>
</dbReference>
<protein>
    <submittedName>
        <fullName evidence="3">Putative alpha-protein kinase 1</fullName>
    </submittedName>
</protein>
<feature type="compositionally biased region" description="Polar residues" evidence="2">
    <location>
        <begin position="746"/>
        <end position="756"/>
    </location>
</feature>
<feature type="region of interest" description="Disordered" evidence="2">
    <location>
        <begin position="703"/>
        <end position="806"/>
    </location>
</feature>
<dbReference type="AlphaFoldDB" id="A0A1Q3EXN5"/>
<organism evidence="3">
    <name type="scientific">Culex tarsalis</name>
    <name type="common">Encephalitis mosquito</name>
    <dbReference type="NCBI Taxonomy" id="7177"/>
    <lineage>
        <taxon>Eukaryota</taxon>
        <taxon>Metazoa</taxon>
        <taxon>Ecdysozoa</taxon>
        <taxon>Arthropoda</taxon>
        <taxon>Hexapoda</taxon>
        <taxon>Insecta</taxon>
        <taxon>Pterygota</taxon>
        <taxon>Neoptera</taxon>
        <taxon>Endopterygota</taxon>
        <taxon>Diptera</taxon>
        <taxon>Nematocera</taxon>
        <taxon>Culicoidea</taxon>
        <taxon>Culicidae</taxon>
        <taxon>Culicinae</taxon>
        <taxon>Culicini</taxon>
        <taxon>Culex</taxon>
        <taxon>Culex</taxon>
    </lineage>
</organism>